<keyword evidence="3 9" id="KW-0347">Helicase</keyword>
<name>A0A1I6T7T5_9CAUL</name>
<dbReference type="OrthoDB" id="7211215at2"/>
<organism evidence="11 12">
    <name type="scientific">Brevundimonas viscosa</name>
    <dbReference type="NCBI Taxonomy" id="871741"/>
    <lineage>
        <taxon>Bacteria</taxon>
        <taxon>Pseudomonadati</taxon>
        <taxon>Pseudomonadota</taxon>
        <taxon>Alphaproteobacteria</taxon>
        <taxon>Caulobacterales</taxon>
        <taxon>Caulobacteraceae</taxon>
        <taxon>Brevundimonas</taxon>
    </lineage>
</organism>
<dbReference type="RefSeq" id="WP_092312751.1">
    <property type="nucleotide sequence ID" value="NZ_FOZV01000008.1"/>
</dbReference>
<comment type="catalytic activity">
    <reaction evidence="6">
        <text>Couples ATP hydrolysis with the unwinding of duplex DNA by translocating in the 3'-5' direction.</text>
        <dbReference type="EC" id="5.6.2.4"/>
    </reaction>
</comment>
<dbReference type="PROSITE" id="PS51198">
    <property type="entry name" value="UVRD_HELICASE_ATP_BIND"/>
    <property type="match status" value="1"/>
</dbReference>
<evidence type="ECO:0000313" key="11">
    <source>
        <dbReference type="EMBL" id="SFS85180.1"/>
    </source>
</evidence>
<dbReference type="Pfam" id="PF13361">
    <property type="entry name" value="UvrD_C"/>
    <property type="match status" value="1"/>
</dbReference>
<dbReference type="EC" id="5.6.2.4" evidence="7"/>
<gene>
    <name evidence="11" type="ORF">SAMN05192570_3038</name>
</gene>
<dbReference type="InterPro" id="IPR000212">
    <property type="entry name" value="DNA_helicase_UvrD/REP"/>
</dbReference>
<dbReference type="GO" id="GO:0043138">
    <property type="term" value="F:3'-5' DNA helicase activity"/>
    <property type="evidence" value="ECO:0007669"/>
    <property type="project" value="UniProtKB-EC"/>
</dbReference>
<dbReference type="AlphaFoldDB" id="A0A1I6T7T5"/>
<keyword evidence="12" id="KW-1185">Reference proteome</keyword>
<evidence type="ECO:0000256" key="5">
    <source>
        <dbReference type="ARBA" id="ARBA00023235"/>
    </source>
</evidence>
<keyword evidence="2 9" id="KW-0378">Hydrolase</keyword>
<reference evidence="12" key="1">
    <citation type="submission" date="2016-10" db="EMBL/GenBank/DDBJ databases">
        <authorList>
            <person name="Varghese N."/>
            <person name="Submissions S."/>
        </authorList>
    </citation>
    <scope>NUCLEOTIDE SEQUENCE [LARGE SCALE GENOMIC DNA]</scope>
    <source>
        <strain evidence="12">CGMCC 1.10683</strain>
    </source>
</reference>
<dbReference type="GO" id="GO:0005829">
    <property type="term" value="C:cytosol"/>
    <property type="evidence" value="ECO:0007669"/>
    <property type="project" value="TreeGrafter"/>
</dbReference>
<dbReference type="SUPFAM" id="SSF143011">
    <property type="entry name" value="RelE-like"/>
    <property type="match status" value="1"/>
</dbReference>
<evidence type="ECO:0000256" key="1">
    <source>
        <dbReference type="ARBA" id="ARBA00022741"/>
    </source>
</evidence>
<dbReference type="STRING" id="871741.SAMN05192570_3038"/>
<dbReference type="PANTHER" id="PTHR11070:SF45">
    <property type="entry name" value="DNA 3'-5' HELICASE"/>
    <property type="match status" value="1"/>
</dbReference>
<dbReference type="GO" id="GO:0000725">
    <property type="term" value="P:recombinational repair"/>
    <property type="evidence" value="ECO:0007669"/>
    <property type="project" value="TreeGrafter"/>
</dbReference>
<dbReference type="Proteomes" id="UP000198788">
    <property type="component" value="Unassembled WGS sequence"/>
</dbReference>
<evidence type="ECO:0000256" key="7">
    <source>
        <dbReference type="ARBA" id="ARBA00034808"/>
    </source>
</evidence>
<evidence type="ECO:0000256" key="8">
    <source>
        <dbReference type="ARBA" id="ARBA00048988"/>
    </source>
</evidence>
<protein>
    <recommendedName>
        <fullName evidence="7">DNA 3'-5' helicase</fullName>
        <ecNumber evidence="7">5.6.2.4</ecNumber>
    </recommendedName>
</protein>
<dbReference type="SUPFAM" id="SSF52540">
    <property type="entry name" value="P-loop containing nucleoside triphosphate hydrolases"/>
    <property type="match status" value="1"/>
</dbReference>
<feature type="domain" description="UvrD-like helicase ATP-binding" evidence="10">
    <location>
        <begin position="239"/>
        <end position="531"/>
    </location>
</feature>
<accession>A0A1I6T7T5</accession>
<dbReference type="InterPro" id="IPR035093">
    <property type="entry name" value="RelE/ParE_toxin_dom_sf"/>
</dbReference>
<dbReference type="GO" id="GO:0005524">
    <property type="term" value="F:ATP binding"/>
    <property type="evidence" value="ECO:0007669"/>
    <property type="project" value="UniProtKB-UniRule"/>
</dbReference>
<dbReference type="InterPro" id="IPR014016">
    <property type="entry name" value="UvrD-like_ATP-bd"/>
</dbReference>
<dbReference type="GO" id="GO:0003677">
    <property type="term" value="F:DNA binding"/>
    <property type="evidence" value="ECO:0007669"/>
    <property type="project" value="InterPro"/>
</dbReference>
<evidence type="ECO:0000256" key="4">
    <source>
        <dbReference type="ARBA" id="ARBA00022840"/>
    </source>
</evidence>
<sequence length="703" mass="77882">MDFRLADTFTDALARLPAQEQKAVKVSVMDLQLDPSAPGLQMHRITASKDPNFWSARVNRDIRLILHKTGASLLVAYVDHHDAAYAWAERRQIETHPRTGAVQIVEVRERVEAAQPDLARWWTPEETTLPMAAEAPARFLFDGLEDEALLGVGVPEEWLTPVRRTVEDDFFELAEHLPREAAEALLEYASTGRLEAPEPAFVEADPFEHPDARRRFVTIDSADELAAALDAPWDRWSIFLHPSQRAVVERRYGGPARATGSAGTGKTVVALHRAARALRSDAEARVLLTTFSEPLARHLEAKLEVLLAQHRGAAGRVTVASFEAVAVELYELAFGHRPRLARPDQVEAALALASAEVGLSGFSQRFLAVEWEQVIDPRQVTSAEAYAVVPRLGRKTRLGARQREALWPVFERTRARLEGQGLMTAPMLFNALADRFEAHADKPFSHVVVDEAQDLGVAELRLMRAIAPSDGPDRLFFAGDLGQRIFQQPFSWRELGVDLRGRSSTLKVNYRTSQQIREAADALLPPSVRDVDGEEADRRGTISAFEGPAPAISLFASERDEQARVGRFIREGLDQGLAPEQIGVFVRSPRELPRARAAAAEAGIEVIEISGDRTEAEGRVSIGVMHLAKGLEFRWVAVMACDDDVLPSPERVDAVVDPADLDDVYETERHLLYVACTRARDRLLVTGLGPGSEFLEDLVRSLR</sequence>
<keyword evidence="1 9" id="KW-0547">Nucleotide-binding</keyword>
<dbReference type="PANTHER" id="PTHR11070">
    <property type="entry name" value="UVRD / RECB / PCRA DNA HELICASE FAMILY MEMBER"/>
    <property type="match status" value="1"/>
</dbReference>
<evidence type="ECO:0000256" key="2">
    <source>
        <dbReference type="ARBA" id="ARBA00022801"/>
    </source>
</evidence>
<dbReference type="InterPro" id="IPR014017">
    <property type="entry name" value="DNA_helicase_UvrD-like_C"/>
</dbReference>
<evidence type="ECO:0000313" key="12">
    <source>
        <dbReference type="Proteomes" id="UP000198788"/>
    </source>
</evidence>
<dbReference type="EMBL" id="FOZV01000008">
    <property type="protein sequence ID" value="SFS85180.1"/>
    <property type="molecule type" value="Genomic_DNA"/>
</dbReference>
<feature type="binding site" evidence="9">
    <location>
        <begin position="260"/>
        <end position="267"/>
    </location>
    <ligand>
        <name>ATP</name>
        <dbReference type="ChEBI" id="CHEBI:30616"/>
    </ligand>
</feature>
<keyword evidence="5" id="KW-0413">Isomerase</keyword>
<dbReference type="Pfam" id="PF13245">
    <property type="entry name" value="AAA_19"/>
    <property type="match status" value="1"/>
</dbReference>
<evidence type="ECO:0000256" key="3">
    <source>
        <dbReference type="ARBA" id="ARBA00022806"/>
    </source>
</evidence>
<dbReference type="GO" id="GO:0016887">
    <property type="term" value="F:ATP hydrolysis activity"/>
    <property type="evidence" value="ECO:0007669"/>
    <property type="project" value="RHEA"/>
</dbReference>
<evidence type="ECO:0000256" key="6">
    <source>
        <dbReference type="ARBA" id="ARBA00034617"/>
    </source>
</evidence>
<comment type="catalytic activity">
    <reaction evidence="8">
        <text>ATP + H2O = ADP + phosphate + H(+)</text>
        <dbReference type="Rhea" id="RHEA:13065"/>
        <dbReference type="ChEBI" id="CHEBI:15377"/>
        <dbReference type="ChEBI" id="CHEBI:15378"/>
        <dbReference type="ChEBI" id="CHEBI:30616"/>
        <dbReference type="ChEBI" id="CHEBI:43474"/>
        <dbReference type="ChEBI" id="CHEBI:456216"/>
        <dbReference type="EC" id="5.6.2.4"/>
    </reaction>
</comment>
<proteinExistence type="predicted"/>
<evidence type="ECO:0000256" key="9">
    <source>
        <dbReference type="PROSITE-ProRule" id="PRU00560"/>
    </source>
</evidence>
<dbReference type="Gene3D" id="3.40.50.300">
    <property type="entry name" value="P-loop containing nucleotide triphosphate hydrolases"/>
    <property type="match status" value="2"/>
</dbReference>
<evidence type="ECO:0000259" key="10">
    <source>
        <dbReference type="PROSITE" id="PS51198"/>
    </source>
</evidence>
<keyword evidence="4 9" id="KW-0067">ATP-binding</keyword>
<dbReference type="InterPro" id="IPR027417">
    <property type="entry name" value="P-loop_NTPase"/>
</dbReference>